<dbReference type="Pfam" id="PF14179">
    <property type="entry name" value="YppG"/>
    <property type="match status" value="1"/>
</dbReference>
<feature type="region of interest" description="Disordered" evidence="1">
    <location>
        <begin position="1"/>
        <end position="30"/>
    </location>
</feature>
<keyword evidence="3" id="KW-1185">Reference proteome</keyword>
<organism evidence="2 3">
    <name type="scientific">Bacillus aerolatus</name>
    <dbReference type="NCBI Taxonomy" id="2653354"/>
    <lineage>
        <taxon>Bacteria</taxon>
        <taxon>Bacillati</taxon>
        <taxon>Bacillota</taxon>
        <taxon>Bacilli</taxon>
        <taxon>Bacillales</taxon>
        <taxon>Bacillaceae</taxon>
        <taxon>Bacillus</taxon>
    </lineage>
</organism>
<sequence>MCMFPMGPRRRPMPPYRSVPPRRPFQGRQSPSAANFMSLFQNSDGNLDIEKIVAAAQQINKIQSQISPMISMFMKK</sequence>
<comment type="caution">
    <text evidence="2">The sequence shown here is derived from an EMBL/GenBank/DDBJ whole genome shotgun (WGS) entry which is preliminary data.</text>
</comment>
<gene>
    <name evidence="2" type="ORF">F9802_08720</name>
</gene>
<name>A0A6I1FFZ3_9BACI</name>
<feature type="compositionally biased region" description="Pro residues" evidence="1">
    <location>
        <begin position="13"/>
        <end position="23"/>
    </location>
</feature>
<protein>
    <recommendedName>
        <fullName evidence="4">YppG-like protein</fullName>
    </recommendedName>
</protein>
<reference evidence="2 3" key="1">
    <citation type="submission" date="2019-10" db="EMBL/GenBank/DDBJ databases">
        <title>Bacillus aerolatum sp. nov., isolated from bioaerosol of sport playgrounds.</title>
        <authorList>
            <person name="Chen P."/>
            <person name="Zhang G."/>
        </authorList>
    </citation>
    <scope>NUCLEOTIDE SEQUENCE [LARGE SCALE GENOMIC DNA]</scope>
    <source>
        <strain evidence="2 3">CX253</strain>
    </source>
</reference>
<evidence type="ECO:0000313" key="3">
    <source>
        <dbReference type="Proteomes" id="UP000429595"/>
    </source>
</evidence>
<evidence type="ECO:0008006" key="4">
    <source>
        <dbReference type="Google" id="ProtNLM"/>
    </source>
</evidence>
<dbReference type="InterPro" id="IPR025555">
    <property type="entry name" value="YppG"/>
</dbReference>
<dbReference type="EMBL" id="WEIO01000004">
    <property type="protein sequence ID" value="KAB7707084.1"/>
    <property type="molecule type" value="Genomic_DNA"/>
</dbReference>
<accession>A0A6I1FFZ3</accession>
<dbReference type="Proteomes" id="UP000429595">
    <property type="component" value="Unassembled WGS sequence"/>
</dbReference>
<evidence type="ECO:0000256" key="1">
    <source>
        <dbReference type="SAM" id="MobiDB-lite"/>
    </source>
</evidence>
<dbReference type="AlphaFoldDB" id="A0A6I1FFZ3"/>
<proteinExistence type="predicted"/>
<evidence type="ECO:0000313" key="2">
    <source>
        <dbReference type="EMBL" id="KAB7707084.1"/>
    </source>
</evidence>